<accession>A0A2H4YFT2</accession>
<evidence type="ECO:0000313" key="1">
    <source>
        <dbReference type="EMBL" id="AUE22864.1"/>
    </source>
</evidence>
<gene>
    <name evidence="1" type="ORF">Ah1_00346</name>
</gene>
<organism evidence="1 2">
    <name type="scientific">Aeromonas phage Ah1</name>
    <dbReference type="NCBI Taxonomy" id="2053701"/>
    <lineage>
        <taxon>Viruses</taxon>
        <taxon>Duplodnaviria</taxon>
        <taxon>Heunggongvirae</taxon>
        <taxon>Uroviricota</taxon>
        <taxon>Caudoviricetes</taxon>
        <taxon>Pantevenvirales</taxon>
        <taxon>Straboviridae</taxon>
        <taxon>Cinqassovirus</taxon>
        <taxon>Cinqassovirus ah1</taxon>
    </lineage>
</organism>
<proteinExistence type="predicted"/>
<dbReference type="Proteomes" id="UP000240934">
    <property type="component" value="Segment"/>
</dbReference>
<reference evidence="1 2" key="1">
    <citation type="submission" date="2017-10" db="EMBL/GenBank/DDBJ databases">
        <title>Antibacterial composition for extension of chilled fish shelf life and decreasing of risk of food-borne infections, bacteriophage strains for its preparation.</title>
        <authorList>
            <person name="Zulkarneev E.R."/>
            <person name="Aleshkin A.V."/>
            <person name="Rubalsky O.V."/>
            <person name="Kiseleva I.A."/>
            <person name="Rubalskii E.O."/>
            <person name="Lebedev S.N."/>
        </authorList>
    </citation>
    <scope>NUCLEOTIDE SEQUENCE [LARGE SCALE GENOMIC DNA]</scope>
</reference>
<sequence>MIIVTGAVVQGLAPNWEDSDVKTTVDINLEDYQMTEVEVTLYRDHKNVVTSSLVVLNDGHQIRFKGNALFNADITLREVGYEV</sequence>
<protein>
    <submittedName>
        <fullName evidence="1">Uncharacterized protein</fullName>
    </submittedName>
</protein>
<name>A0A2H4YFT2_9CAUD</name>
<evidence type="ECO:0000313" key="2">
    <source>
        <dbReference type="Proteomes" id="UP000240934"/>
    </source>
</evidence>
<dbReference type="EMBL" id="MG250483">
    <property type="protein sequence ID" value="AUE22864.1"/>
    <property type="molecule type" value="Genomic_DNA"/>
</dbReference>
<keyword evidence="2" id="KW-1185">Reference proteome</keyword>